<gene>
    <name evidence="4" type="ORF">ELAC_0897</name>
</gene>
<proteinExistence type="predicted"/>
<dbReference type="GO" id="GO:0004521">
    <property type="term" value="F:RNA endonuclease activity"/>
    <property type="evidence" value="ECO:0007669"/>
    <property type="project" value="TreeGrafter"/>
</dbReference>
<keyword evidence="1" id="KW-0378">Hydrolase</keyword>
<dbReference type="Pfam" id="PF00753">
    <property type="entry name" value="Lactamase_B"/>
    <property type="match status" value="1"/>
</dbReference>
<feature type="domain" description="Metallo-beta-lactamase" evidence="2">
    <location>
        <begin position="13"/>
        <end position="214"/>
    </location>
</feature>
<dbReference type="CDD" id="cd16295">
    <property type="entry name" value="TTHA0252-CPSF-like_MBL-fold"/>
    <property type="match status" value="1"/>
</dbReference>
<dbReference type="InterPro" id="IPR036866">
    <property type="entry name" value="RibonucZ/Hydroxyglut_hydro"/>
</dbReference>
<sequence>MKLQFLGATETVTGSKYLLNEEGKKILVDCGLFQGIKELRLRNWEPFTVQPSEIDAVVLTHAHLDHSGYLPLLVRQGFKGPIYATKATCDLVTILLKDAGRIQEEDAARANRYGYSKHKPAEPLYTEQDAIQSLRLLSPIEFGEDYPISADLVFNAKRAGHILGSAFITFRSPQTTIVFSGDLGRPNSFIMKDPATIQTADYLIMESTYGGKEHTKDDPFEQLGSVIRKTVKQGGSVIIPCFAVGRAQTIMYILEQLKERNQLPKVPIYLDSPMAVDATEIMERNMSEHKLPKKLCRDVCAVAEYVSTVDQSKAIDMDPSPKIIISASGMLEGGRVLHHLKRYAPDPKSAIVFTGFQAPMTRGARILSGEKEVKVHGELVPVRAHIEALESLSSHADMKESLDWLRGFTKMPSKIFLTHGEKESSEALKKRIEEEFDVDVYIPKYLEEVEL</sequence>
<dbReference type="Gene3D" id="3.60.15.10">
    <property type="entry name" value="Ribonuclease Z/Hydroxyacylglutathione hydrolase-like"/>
    <property type="match status" value="1"/>
</dbReference>
<feature type="domain" description="Beta-Casp" evidence="3">
    <location>
        <begin position="247"/>
        <end position="366"/>
    </location>
</feature>
<dbReference type="InterPro" id="IPR050698">
    <property type="entry name" value="MBL"/>
</dbReference>
<dbReference type="PANTHER" id="PTHR11203">
    <property type="entry name" value="CLEAVAGE AND POLYADENYLATION SPECIFICITY FACTOR FAMILY MEMBER"/>
    <property type="match status" value="1"/>
</dbReference>
<dbReference type="SUPFAM" id="SSF56281">
    <property type="entry name" value="Metallo-hydrolase/oxidoreductase"/>
    <property type="match status" value="1"/>
</dbReference>
<evidence type="ECO:0000313" key="4">
    <source>
        <dbReference type="EMBL" id="CRX38246.1"/>
    </source>
</evidence>
<protein>
    <recommendedName>
        <fullName evidence="6">MBL fold metallo-hydrolase</fullName>
    </recommendedName>
</protein>
<evidence type="ECO:0000259" key="2">
    <source>
        <dbReference type="SMART" id="SM00849"/>
    </source>
</evidence>
<evidence type="ECO:0000259" key="3">
    <source>
        <dbReference type="SMART" id="SM01027"/>
    </source>
</evidence>
<dbReference type="OrthoDB" id="9803916at2"/>
<evidence type="ECO:0000313" key="5">
    <source>
        <dbReference type="Proteomes" id="UP000220251"/>
    </source>
</evidence>
<dbReference type="SMART" id="SM01027">
    <property type="entry name" value="Beta-Casp"/>
    <property type="match status" value="1"/>
</dbReference>
<dbReference type="Gene3D" id="3.40.50.10890">
    <property type="match status" value="1"/>
</dbReference>
<reference evidence="5" key="1">
    <citation type="submission" date="2015-06" db="EMBL/GenBank/DDBJ databases">
        <authorList>
            <person name="Bertelli C."/>
        </authorList>
    </citation>
    <scope>NUCLEOTIDE SEQUENCE [LARGE SCALE GENOMIC DNA]</scope>
    <source>
        <strain evidence="5">CRIB-30</strain>
    </source>
</reference>
<dbReference type="InterPro" id="IPR001279">
    <property type="entry name" value="Metallo-B-lactamas"/>
</dbReference>
<dbReference type="PANTHER" id="PTHR11203:SF37">
    <property type="entry name" value="INTEGRATOR COMPLEX SUBUNIT 11"/>
    <property type="match status" value="1"/>
</dbReference>
<dbReference type="InterPro" id="IPR022712">
    <property type="entry name" value="Beta_Casp"/>
</dbReference>
<accession>A0A0H5DP37</accession>
<dbReference type="SMART" id="SM00849">
    <property type="entry name" value="Lactamase_B"/>
    <property type="match status" value="1"/>
</dbReference>
<evidence type="ECO:0000256" key="1">
    <source>
        <dbReference type="ARBA" id="ARBA00022801"/>
    </source>
</evidence>
<dbReference type="RefSeq" id="WP_098038091.1">
    <property type="nucleotide sequence ID" value="NZ_CWGJ01000011.1"/>
</dbReference>
<organism evidence="4 5">
    <name type="scientific">Estrella lausannensis</name>
    <dbReference type="NCBI Taxonomy" id="483423"/>
    <lineage>
        <taxon>Bacteria</taxon>
        <taxon>Pseudomonadati</taxon>
        <taxon>Chlamydiota</taxon>
        <taxon>Chlamydiia</taxon>
        <taxon>Parachlamydiales</taxon>
        <taxon>Candidatus Criblamydiaceae</taxon>
        <taxon>Estrella</taxon>
    </lineage>
</organism>
<dbReference type="EMBL" id="CWGJ01000011">
    <property type="protein sequence ID" value="CRX38246.1"/>
    <property type="molecule type" value="Genomic_DNA"/>
</dbReference>
<dbReference type="Pfam" id="PF07521">
    <property type="entry name" value="RMMBL"/>
    <property type="match status" value="1"/>
</dbReference>
<dbReference type="GO" id="GO:0016787">
    <property type="term" value="F:hydrolase activity"/>
    <property type="evidence" value="ECO:0007669"/>
    <property type="project" value="UniProtKB-KW"/>
</dbReference>
<evidence type="ECO:0008006" key="6">
    <source>
        <dbReference type="Google" id="ProtNLM"/>
    </source>
</evidence>
<name>A0A0H5DP37_9BACT</name>
<dbReference type="InterPro" id="IPR011108">
    <property type="entry name" value="RMMBL"/>
</dbReference>
<dbReference type="Proteomes" id="UP000220251">
    <property type="component" value="Unassembled WGS sequence"/>
</dbReference>
<keyword evidence="5" id="KW-1185">Reference proteome</keyword>
<dbReference type="AlphaFoldDB" id="A0A0H5DP37"/>
<dbReference type="Pfam" id="PF10996">
    <property type="entry name" value="Beta-Casp"/>
    <property type="match status" value="1"/>
</dbReference>